<keyword evidence="3" id="KW-1185">Reference proteome</keyword>
<reference key="1">
    <citation type="submission" date="2007-01" db="EMBL/GenBank/DDBJ databases">
        <title>The Genome Sequence of Puccinia graminis f. sp. tritici Strain CRL 75-36-700-3.</title>
        <authorList>
            <consortium name="The Broad Institute Genome Sequencing Platform"/>
            <person name="Birren B."/>
            <person name="Lander E."/>
            <person name="Galagan J."/>
            <person name="Nusbaum C."/>
            <person name="Devon K."/>
            <person name="Cuomo C."/>
            <person name="Jaffe D."/>
            <person name="Butler J."/>
            <person name="Alvarez P."/>
            <person name="Gnerre S."/>
            <person name="Grabherr M."/>
            <person name="Mauceli E."/>
            <person name="Brockman W."/>
            <person name="Young S."/>
            <person name="LaButti K."/>
            <person name="Sykes S."/>
            <person name="DeCaprio D."/>
            <person name="Crawford M."/>
            <person name="Koehrsen M."/>
            <person name="Engels R."/>
            <person name="Montgomery P."/>
            <person name="Pearson M."/>
            <person name="Howarth C."/>
            <person name="Larson L."/>
            <person name="White J."/>
            <person name="Zeng Q."/>
            <person name="Kodira C."/>
            <person name="Yandava C."/>
            <person name="Alvarado L."/>
            <person name="O'Leary S."/>
            <person name="Szabo L."/>
            <person name="Dean R."/>
            <person name="Schein J."/>
        </authorList>
    </citation>
    <scope>NUCLEOTIDE SEQUENCE</scope>
    <source>
        <strain>CRL 75-36-700-3</strain>
    </source>
</reference>
<gene>
    <name evidence="2" type="ORF">PGTG_09751</name>
</gene>
<feature type="compositionally biased region" description="Basic residues" evidence="1">
    <location>
        <begin position="239"/>
        <end position="249"/>
    </location>
</feature>
<sequence>MAATPIIPARKTKNATKKKAVPWDRDGVDGGSCSMDIVLEWLTSDSNYLRWRGDTEEGKTKKSLCAEIIDIMVESGINHRDAKGKCLTTKICFLFFFSYFYRYVFVGITQKISDLQSSYNTARDWKRNTGAGILETDMINGIKTVEDQVHSMCRYWDILDPIMGSRSVAEPLFTRSSVLADQERQTNDTASTIDGVNHSNLPSSGRDPPPSDEEPREISITHTPTPATTTTTSTMMHQTQKKKKKKTKKSATSSSKRSQNRRTKANPEDFYMKSVITKRQAEMTKARASATKAKVSYMRELRELGLEYDEIKKLVDEEFPKIPDMLADSEEEESDSDEDSS</sequence>
<dbReference type="PANTHER" id="PTHR33324">
    <property type="entry name" value="EXPRESSED PROTEIN"/>
    <property type="match status" value="1"/>
</dbReference>
<dbReference type="InParanoid" id="E3KIB3"/>
<evidence type="ECO:0000313" key="3">
    <source>
        <dbReference type="Proteomes" id="UP000008783"/>
    </source>
</evidence>
<dbReference type="Proteomes" id="UP000008783">
    <property type="component" value="Unassembled WGS sequence"/>
</dbReference>
<dbReference type="STRING" id="418459.E3KIB3"/>
<dbReference type="OrthoDB" id="2500997at2759"/>
<organism evidence="2 3">
    <name type="scientific">Puccinia graminis f. sp. tritici (strain CRL 75-36-700-3 / race SCCL)</name>
    <name type="common">Black stem rust fungus</name>
    <dbReference type="NCBI Taxonomy" id="418459"/>
    <lineage>
        <taxon>Eukaryota</taxon>
        <taxon>Fungi</taxon>
        <taxon>Dikarya</taxon>
        <taxon>Basidiomycota</taxon>
        <taxon>Pucciniomycotina</taxon>
        <taxon>Pucciniomycetes</taxon>
        <taxon>Pucciniales</taxon>
        <taxon>Pucciniaceae</taxon>
        <taxon>Puccinia</taxon>
    </lineage>
</organism>
<feature type="compositionally biased region" description="Low complexity" evidence="1">
    <location>
        <begin position="218"/>
        <end position="238"/>
    </location>
</feature>
<reference evidence="3" key="2">
    <citation type="journal article" date="2011" name="Proc. Natl. Acad. Sci. U.S.A.">
        <title>Obligate biotrophy features unraveled by the genomic analysis of rust fungi.</title>
        <authorList>
            <person name="Duplessis S."/>
            <person name="Cuomo C.A."/>
            <person name="Lin Y.-C."/>
            <person name="Aerts A."/>
            <person name="Tisserant E."/>
            <person name="Veneault-Fourrey C."/>
            <person name="Joly D.L."/>
            <person name="Hacquard S."/>
            <person name="Amselem J."/>
            <person name="Cantarel B.L."/>
            <person name="Chiu R."/>
            <person name="Coutinho P.M."/>
            <person name="Feau N."/>
            <person name="Field M."/>
            <person name="Frey P."/>
            <person name="Gelhaye E."/>
            <person name="Goldberg J."/>
            <person name="Grabherr M.G."/>
            <person name="Kodira C.D."/>
            <person name="Kohler A."/>
            <person name="Kuees U."/>
            <person name="Lindquist E.A."/>
            <person name="Lucas S.M."/>
            <person name="Mago R."/>
            <person name="Mauceli E."/>
            <person name="Morin E."/>
            <person name="Murat C."/>
            <person name="Pangilinan J.L."/>
            <person name="Park R."/>
            <person name="Pearson M."/>
            <person name="Quesneville H."/>
            <person name="Rouhier N."/>
            <person name="Sakthikumar S."/>
            <person name="Salamov A.A."/>
            <person name="Schmutz J."/>
            <person name="Selles B."/>
            <person name="Shapiro H."/>
            <person name="Tanguay P."/>
            <person name="Tuskan G.A."/>
            <person name="Henrissat B."/>
            <person name="Van de Peer Y."/>
            <person name="Rouze P."/>
            <person name="Ellis J.G."/>
            <person name="Dodds P.N."/>
            <person name="Schein J.E."/>
            <person name="Zhong S."/>
            <person name="Hamelin R.C."/>
            <person name="Grigoriev I.V."/>
            <person name="Szabo L.J."/>
            <person name="Martin F."/>
        </authorList>
    </citation>
    <scope>NUCLEOTIDE SEQUENCE [LARGE SCALE GENOMIC DNA]</scope>
    <source>
        <strain evidence="3">CRL 75-36-700-3 / race SCCL</strain>
    </source>
</reference>
<protein>
    <submittedName>
        <fullName evidence="2">Uncharacterized protein</fullName>
    </submittedName>
</protein>
<dbReference type="AlphaFoldDB" id="E3KIB3"/>
<accession>E3KIB3</accession>
<dbReference type="HOGENOM" id="CLU_053015_0_0_1"/>
<dbReference type="KEGG" id="pgr:PGTG_09751"/>
<evidence type="ECO:0000313" key="2">
    <source>
        <dbReference type="EMBL" id="EFP84038.2"/>
    </source>
</evidence>
<proteinExistence type="predicted"/>
<dbReference type="GeneID" id="10532733"/>
<feature type="compositionally biased region" description="Polar residues" evidence="1">
    <location>
        <begin position="187"/>
        <end position="201"/>
    </location>
</feature>
<dbReference type="VEuPathDB" id="FungiDB:PGTG_09751"/>
<dbReference type="RefSeq" id="XP_003328457.2">
    <property type="nucleotide sequence ID" value="XM_003328409.2"/>
</dbReference>
<dbReference type="PANTHER" id="PTHR33324:SF2">
    <property type="entry name" value="MYB_SANT-LIKE DNA-BINDING DOMAIN-CONTAINING PROTEIN"/>
    <property type="match status" value="1"/>
</dbReference>
<dbReference type="EMBL" id="DS178288">
    <property type="protein sequence ID" value="EFP84038.2"/>
    <property type="molecule type" value="Genomic_DNA"/>
</dbReference>
<evidence type="ECO:0000256" key="1">
    <source>
        <dbReference type="SAM" id="MobiDB-lite"/>
    </source>
</evidence>
<feature type="region of interest" description="Disordered" evidence="1">
    <location>
        <begin position="179"/>
        <end position="269"/>
    </location>
</feature>
<name>E3KIB3_PUCGT</name>